<feature type="domain" description="Rhodanese" evidence="2">
    <location>
        <begin position="90"/>
        <end position="173"/>
    </location>
</feature>
<dbReference type="Pfam" id="PF00581">
    <property type="entry name" value="Rhodanese"/>
    <property type="match status" value="1"/>
</dbReference>
<dbReference type="NCBIfam" id="TIGR03865">
    <property type="entry name" value="PQQ_CXXCW"/>
    <property type="match status" value="1"/>
</dbReference>
<dbReference type="InterPro" id="IPR036873">
    <property type="entry name" value="Rhodanese-like_dom_sf"/>
</dbReference>
<feature type="chain" id="PRO_5019352783" evidence="1">
    <location>
        <begin position="20"/>
        <end position="179"/>
    </location>
</feature>
<name>A0A437PH72_9HYPH</name>
<comment type="caution">
    <text evidence="3">The sequence shown here is derived from an EMBL/GenBank/DDBJ whole genome shotgun (WGS) entry which is preliminary data.</text>
</comment>
<dbReference type="OrthoDB" id="176845at2"/>
<dbReference type="InterPro" id="IPR022376">
    <property type="entry name" value="PQQ_CXXCW"/>
</dbReference>
<dbReference type="RefSeq" id="WP_127726861.1">
    <property type="nucleotide sequence ID" value="NZ_SACP01000001.1"/>
</dbReference>
<feature type="signal peptide" evidence="1">
    <location>
        <begin position="1"/>
        <end position="19"/>
    </location>
</feature>
<reference evidence="3 4" key="1">
    <citation type="submission" date="2019-01" db="EMBL/GenBank/DDBJ databases">
        <authorList>
            <person name="Chen W.-M."/>
        </authorList>
    </citation>
    <scope>NUCLEOTIDE SEQUENCE [LARGE SCALE GENOMIC DNA]</scope>
    <source>
        <strain evidence="3 4">TER-1</strain>
    </source>
</reference>
<sequence>MRVCHAVAALLLLAAPARAEAPPPEPAGYRSEAYRAPTPATLRGARVVTTAEAEALWRAGSPFIDVLPLPPRPAALPAGTIWRDPPHDSIPGARWLANTGFGALAPETDAYFRRELDAATRGDRARPVVFFCQRQCWMSWNAAKRALAHGYTSVHWYPDGTDGWAEATLPLERAEPAAP</sequence>
<dbReference type="Proteomes" id="UP000286997">
    <property type="component" value="Unassembled WGS sequence"/>
</dbReference>
<evidence type="ECO:0000259" key="2">
    <source>
        <dbReference type="PROSITE" id="PS50206"/>
    </source>
</evidence>
<keyword evidence="1" id="KW-0732">Signal</keyword>
<dbReference type="AlphaFoldDB" id="A0A437PH72"/>
<dbReference type="PROSITE" id="PS50206">
    <property type="entry name" value="RHODANESE_3"/>
    <property type="match status" value="1"/>
</dbReference>
<dbReference type="InterPro" id="IPR001763">
    <property type="entry name" value="Rhodanese-like_dom"/>
</dbReference>
<accession>A0A437PH72</accession>
<dbReference type="EMBL" id="SACP01000001">
    <property type="protein sequence ID" value="RVU21618.1"/>
    <property type="molecule type" value="Genomic_DNA"/>
</dbReference>
<keyword evidence="4" id="KW-1185">Reference proteome</keyword>
<organism evidence="3 4">
    <name type="scientific">Methylobacterium oryzihabitans</name>
    <dbReference type="NCBI Taxonomy" id="2499852"/>
    <lineage>
        <taxon>Bacteria</taxon>
        <taxon>Pseudomonadati</taxon>
        <taxon>Pseudomonadota</taxon>
        <taxon>Alphaproteobacteria</taxon>
        <taxon>Hyphomicrobiales</taxon>
        <taxon>Methylobacteriaceae</taxon>
        <taxon>Methylobacterium</taxon>
    </lineage>
</organism>
<evidence type="ECO:0000313" key="3">
    <source>
        <dbReference type="EMBL" id="RVU21618.1"/>
    </source>
</evidence>
<evidence type="ECO:0000313" key="4">
    <source>
        <dbReference type="Proteomes" id="UP000286997"/>
    </source>
</evidence>
<proteinExistence type="predicted"/>
<gene>
    <name evidence="3" type="ORF">EOE48_00740</name>
</gene>
<dbReference type="CDD" id="cd00158">
    <property type="entry name" value="RHOD"/>
    <property type="match status" value="1"/>
</dbReference>
<dbReference type="SUPFAM" id="SSF52821">
    <property type="entry name" value="Rhodanese/Cell cycle control phosphatase"/>
    <property type="match status" value="1"/>
</dbReference>
<dbReference type="Gene3D" id="3.40.250.10">
    <property type="entry name" value="Rhodanese-like domain"/>
    <property type="match status" value="1"/>
</dbReference>
<evidence type="ECO:0000256" key="1">
    <source>
        <dbReference type="SAM" id="SignalP"/>
    </source>
</evidence>
<protein>
    <submittedName>
        <fullName evidence="3">PQQ-dependent catabolism-associated CXXCW motif protein</fullName>
    </submittedName>
</protein>